<evidence type="ECO:0000313" key="2">
    <source>
        <dbReference type="Proteomes" id="UP000183413"/>
    </source>
</evidence>
<dbReference type="SUPFAM" id="SSF53474">
    <property type="entry name" value="alpha/beta-Hydrolases"/>
    <property type="match status" value="1"/>
</dbReference>
<dbReference type="EMBL" id="FOVH01000024">
    <property type="protein sequence ID" value="SFQ22636.1"/>
    <property type="molecule type" value="Genomic_DNA"/>
</dbReference>
<reference evidence="1 2" key="1">
    <citation type="submission" date="2016-10" db="EMBL/GenBank/DDBJ databases">
        <authorList>
            <person name="de Groot N.N."/>
        </authorList>
    </citation>
    <scope>NUCLEOTIDE SEQUENCE [LARGE SCALE GENOMIC DNA]</scope>
    <source>
        <strain evidence="1 2">DSM 43067</strain>
    </source>
</reference>
<dbReference type="eggNOG" id="COG2267">
    <property type="taxonomic scope" value="Bacteria"/>
</dbReference>
<dbReference type="OrthoDB" id="2062670at2"/>
<proteinExistence type="predicted"/>
<dbReference type="AlphaFoldDB" id="A0A1I5WT62"/>
<gene>
    <name evidence="1" type="ORF">SAMN04489713_124113</name>
</gene>
<dbReference type="STRING" id="1993.SAMN04489713_124113"/>
<dbReference type="InParanoid" id="A0A1I5WT62"/>
<organism evidence="1 2">
    <name type="scientific">Actinomadura madurae</name>
    <dbReference type="NCBI Taxonomy" id="1993"/>
    <lineage>
        <taxon>Bacteria</taxon>
        <taxon>Bacillati</taxon>
        <taxon>Actinomycetota</taxon>
        <taxon>Actinomycetes</taxon>
        <taxon>Streptosporangiales</taxon>
        <taxon>Thermomonosporaceae</taxon>
        <taxon>Actinomadura</taxon>
    </lineage>
</organism>
<protein>
    <recommendedName>
        <fullName evidence="3">Alpha/beta hydrolase</fullName>
    </recommendedName>
</protein>
<evidence type="ECO:0008006" key="3">
    <source>
        <dbReference type="Google" id="ProtNLM"/>
    </source>
</evidence>
<sequence>MNPLAVDRLGAGRDVQTAEAPPGVTVSTHQLTTFDGAKVEGVLYALVGAAAVVTLMHPRQSMTHHPMIPLLLRGGVSVWTQGTRSPNNDIALVHEQALLDAAAGHVFLRDAGFEAVLTFGHSGGGTLSAFYIEQASLEPELRLDVTPAGRPIGLAGARMPVPDGAIFLAPHPGQGQVLLHCVDPSVTDESDPMSVDPALDMYAPRNGFAEPPEPSRYDREFLRAYRAAQRERIARIDARAVALAAEASRSRARFARTKDPADRRTGLAPRIITTYRTDADPCYVDPSIDPNDRHYGSLFGRRPDLTNYGLVGFGRLTTPDAWLSTWSANHTNADFARCAAGVRLPTLYLEFSGDQAALPTVSARMFEALAGQDKVRRIVRGQHFGQPVAEGEPTGYAAAAVHIDRWLAGRFATAPQQRTR</sequence>
<dbReference type="InterPro" id="IPR029058">
    <property type="entry name" value="AB_hydrolase_fold"/>
</dbReference>
<accession>A0A1I5WT62</accession>
<dbReference type="GeneID" id="99652512"/>
<dbReference type="RefSeq" id="WP_021591151.1">
    <property type="nucleotide sequence ID" value="NZ_CP083237.1"/>
</dbReference>
<dbReference type="Gene3D" id="3.40.50.1820">
    <property type="entry name" value="alpha/beta hydrolase"/>
    <property type="match status" value="1"/>
</dbReference>
<keyword evidence="2" id="KW-1185">Reference proteome</keyword>
<dbReference type="Proteomes" id="UP000183413">
    <property type="component" value="Unassembled WGS sequence"/>
</dbReference>
<name>A0A1I5WT62_9ACTN</name>
<evidence type="ECO:0000313" key="1">
    <source>
        <dbReference type="EMBL" id="SFQ22636.1"/>
    </source>
</evidence>